<organism evidence="2 3">
    <name type="scientific">Acetobacter suratthaniensis</name>
    <dbReference type="NCBI Taxonomy" id="1502841"/>
    <lineage>
        <taxon>Bacteria</taxon>
        <taxon>Pseudomonadati</taxon>
        <taxon>Pseudomonadota</taxon>
        <taxon>Alphaproteobacteria</taxon>
        <taxon>Acetobacterales</taxon>
        <taxon>Acetobacteraceae</taxon>
        <taxon>Acetobacter</taxon>
    </lineage>
</organism>
<evidence type="ECO:0000313" key="2">
    <source>
        <dbReference type="EMBL" id="MBO1329605.1"/>
    </source>
</evidence>
<evidence type="ECO:0000256" key="1">
    <source>
        <dbReference type="SAM" id="MobiDB-lite"/>
    </source>
</evidence>
<name>A0ABS3LQF4_9PROT</name>
<feature type="non-terminal residue" evidence="2">
    <location>
        <position position="1"/>
    </location>
</feature>
<reference evidence="2 3" key="1">
    <citation type="submission" date="2021-03" db="EMBL/GenBank/DDBJ databases">
        <title>The complete genome sequence of Acetobacter suratthaniensis TBRC 1719.</title>
        <authorList>
            <person name="Charoenyingcharoen P."/>
            <person name="Yukphan P."/>
        </authorList>
    </citation>
    <scope>NUCLEOTIDE SEQUENCE [LARGE SCALE GENOMIC DNA]</scope>
    <source>
        <strain evidence="2 3">TBRC 1719</strain>
    </source>
</reference>
<feature type="region of interest" description="Disordered" evidence="1">
    <location>
        <begin position="1"/>
        <end position="25"/>
    </location>
</feature>
<accession>A0ABS3LQF4</accession>
<dbReference type="Proteomes" id="UP000664399">
    <property type="component" value="Unassembled WGS sequence"/>
</dbReference>
<proteinExistence type="predicted"/>
<keyword evidence="3" id="KW-1185">Reference proteome</keyword>
<comment type="caution">
    <text evidence="2">The sequence shown here is derived from an EMBL/GenBank/DDBJ whole genome shotgun (WGS) entry which is preliminary data.</text>
</comment>
<protein>
    <submittedName>
        <fullName evidence="2">Uncharacterized protein</fullName>
    </submittedName>
</protein>
<evidence type="ECO:0000313" key="3">
    <source>
        <dbReference type="Proteomes" id="UP000664399"/>
    </source>
</evidence>
<gene>
    <name evidence="2" type="ORF">J2D75_14195</name>
</gene>
<feature type="compositionally biased region" description="Basic and acidic residues" evidence="1">
    <location>
        <begin position="278"/>
        <end position="290"/>
    </location>
</feature>
<feature type="region of interest" description="Disordered" evidence="1">
    <location>
        <begin position="259"/>
        <end position="291"/>
    </location>
</feature>
<dbReference type="EMBL" id="JAFVMG010000045">
    <property type="protein sequence ID" value="MBO1329605.1"/>
    <property type="molecule type" value="Genomic_DNA"/>
</dbReference>
<sequence>LRPQETEEQGTAAAPRSLAPTSVAAPKERAAISGTGLAMLGQIRTQALHAALDAVVEDVDPWDLVAALLLALGGKNVSVRTPEREPYGQMSRQETALAALFPEGVLIRDPALLRQEAVAVLKNVANCTISQHSGSGLTAQLMGLLFDADAQMPNMAFDDFLKCFSKPGIMEAGKALKLLPRNTGKEMRNAIMAHVGAEGRWVPEQAGFGAAAEDWKVELAAMVRNAERLASLRGSHEGDEEEEGDFDHLLPVEEELYGTGLEGPDEAETTPSETADAGEAHDPEEQKDDAAELQNALLEQAAEALTSDAADADARAAVKAHLDSHLEVVRIAA</sequence>